<keyword evidence="2" id="KW-0326">Glycosidase</keyword>
<comment type="similarity">
    <text evidence="1 2">Belongs to the glycosyl hydrolase 31 family.</text>
</comment>
<dbReference type="SUPFAM" id="SSF51011">
    <property type="entry name" value="Glycosyl hydrolase domain"/>
    <property type="match status" value="1"/>
</dbReference>
<proteinExistence type="inferred from homology"/>
<protein>
    <recommendedName>
        <fullName evidence="9">DUF5110 domain-containing protein</fullName>
    </recommendedName>
</protein>
<evidence type="ECO:0000259" key="4">
    <source>
        <dbReference type="Pfam" id="PF01055"/>
    </source>
</evidence>
<name>A0A9W7BG86_9STRA</name>
<evidence type="ECO:0000256" key="2">
    <source>
        <dbReference type="RuleBase" id="RU361185"/>
    </source>
</evidence>
<sequence length="895" mass="98126">MKKLLCVPPLTILLTLAFLPILTALPYELDSGSLSPVSTSNSYAFGLTRVTVLSGNLFRLEESKTGEFEDRPSLAFQGRDQKVEGVQTKQNGSVFTLTTASVQLTLDVDLGLPSVKITSLDSSSAFESWSYGDANKNQLPGTIRTLDQTGPISLYCDDISDVPPPQGESYHCTMGLFSSSGDAVSVNDVDTPLVDPQTGFWSEEGSSDNVDLYVFTHGLDFKGALADYKAVGGVMPMPPRHSLGIWFTRWINYNGFDVDNIVKEYAERSLPLDIFVLDMNWHKKDDWTGYSWDERLFPFGGGEVLNPLKEKLGLKFGANIHDDDGIGPFETSYEAMAKAVNFDVSKNDTVPFMSCSSQDYAYALEDEVLQPLQKEDGIDFWWIDWQQGPTEGGCLGDKYNPTIQLNKLRITDNIRRGEDDRSMILARWGGMGNHRYQVGFSGDVDQVTWDRLAYQPYFSSTAANVGFGLWSHDLVGPNKQDTELFLRWLQWGSFSSIFRTHDRGMSSGGCADGDDGCNLLHIWDLPQDQFQMARSSLQLRSSLMPYIYTATRVMHDSLLSFLRPMYIDFSAEAGAYDACSPDGSMSQFMFGDDMFVAPVVAPADETTGIAAKTVWVPPGKWINVNTGAVLEGPADVTVPTSLAETPRFVKMGSVIPSKPLQTGAQFATANGPFSELIFNVYPSASGASAGSAQVYEDDGQTNAYYNSEDYVKLAFKYDIGDEGVMTSSMDATGAYDGMPSDRKIMVKVHNCPFIASDNVRYDANDLSCTFPLDDDASSDIKFTFGSDLSGVSGAISRANDAKSMLDEAQETPGSMTGGQTHSAYLSQLSSLGSTLVHAITTDNFKLFDDAVGGAWDLLEQAKSEIDALKKEKEDDPDASDRTISRIVKARALLEF</sequence>
<keyword evidence="8" id="KW-1185">Reference proteome</keyword>
<evidence type="ECO:0000313" key="8">
    <source>
        <dbReference type="Proteomes" id="UP001165085"/>
    </source>
</evidence>
<dbReference type="InterPro" id="IPR033403">
    <property type="entry name" value="DUF5110"/>
</dbReference>
<feature type="domain" description="DUF5110" evidence="5">
    <location>
        <begin position="675"/>
        <end position="750"/>
    </location>
</feature>
<dbReference type="SUPFAM" id="SSF51445">
    <property type="entry name" value="(Trans)glycosidases"/>
    <property type="match status" value="1"/>
</dbReference>
<dbReference type="EMBL" id="BRXY01000363">
    <property type="protein sequence ID" value="GMH89862.1"/>
    <property type="molecule type" value="Genomic_DNA"/>
</dbReference>
<feature type="signal peptide" evidence="3">
    <location>
        <begin position="1"/>
        <end position="24"/>
    </location>
</feature>
<keyword evidence="2" id="KW-0378">Hydrolase</keyword>
<dbReference type="AlphaFoldDB" id="A0A9W7BG86"/>
<dbReference type="Pfam" id="PF21365">
    <property type="entry name" value="Glyco_hydro_31_3rd"/>
    <property type="match status" value="1"/>
</dbReference>
<dbReference type="InterPro" id="IPR051816">
    <property type="entry name" value="Glycosyl_Hydrolase_31"/>
</dbReference>
<dbReference type="Pfam" id="PF17137">
    <property type="entry name" value="DUF5110"/>
    <property type="match status" value="1"/>
</dbReference>
<dbReference type="InterPro" id="IPR048395">
    <property type="entry name" value="Glyco_hydro_31_C"/>
</dbReference>
<evidence type="ECO:0000259" key="5">
    <source>
        <dbReference type="Pfam" id="PF17137"/>
    </source>
</evidence>
<feature type="domain" description="Glycoside hydrolase family 31 TIM barrel" evidence="4">
    <location>
        <begin position="236"/>
        <end position="550"/>
    </location>
</feature>
<evidence type="ECO:0000256" key="3">
    <source>
        <dbReference type="SAM" id="SignalP"/>
    </source>
</evidence>
<reference evidence="8" key="1">
    <citation type="journal article" date="2023" name="Commun. Biol.">
        <title>Genome analysis of Parmales, the sister group of diatoms, reveals the evolutionary specialization of diatoms from phago-mixotrophs to photoautotrophs.</title>
        <authorList>
            <person name="Ban H."/>
            <person name="Sato S."/>
            <person name="Yoshikawa S."/>
            <person name="Yamada K."/>
            <person name="Nakamura Y."/>
            <person name="Ichinomiya M."/>
            <person name="Sato N."/>
            <person name="Blanc-Mathieu R."/>
            <person name="Endo H."/>
            <person name="Kuwata A."/>
            <person name="Ogata H."/>
        </authorList>
    </citation>
    <scope>NUCLEOTIDE SEQUENCE [LARGE SCALE GENOMIC DNA]</scope>
    <source>
        <strain evidence="8">NIES 3701</strain>
    </source>
</reference>
<feature type="domain" description="Glycosyl hydrolase family 31 C-terminal" evidence="6">
    <location>
        <begin position="561"/>
        <end position="655"/>
    </location>
</feature>
<dbReference type="GO" id="GO:0005975">
    <property type="term" value="P:carbohydrate metabolic process"/>
    <property type="evidence" value="ECO:0007669"/>
    <property type="project" value="InterPro"/>
</dbReference>
<accession>A0A9W7BG86</accession>
<evidence type="ECO:0000256" key="1">
    <source>
        <dbReference type="ARBA" id="ARBA00007806"/>
    </source>
</evidence>
<dbReference type="InterPro" id="IPR013780">
    <property type="entry name" value="Glyco_hydro_b"/>
</dbReference>
<evidence type="ECO:0008006" key="9">
    <source>
        <dbReference type="Google" id="ProtNLM"/>
    </source>
</evidence>
<feature type="chain" id="PRO_5040913317" description="DUF5110 domain-containing protein" evidence="3">
    <location>
        <begin position="25"/>
        <end position="895"/>
    </location>
</feature>
<dbReference type="Proteomes" id="UP001165085">
    <property type="component" value="Unassembled WGS sequence"/>
</dbReference>
<dbReference type="InterPro" id="IPR017853">
    <property type="entry name" value="GH"/>
</dbReference>
<dbReference type="PANTHER" id="PTHR43863">
    <property type="entry name" value="HYDROLASE, PUTATIVE (AFU_ORTHOLOGUE AFUA_1G03140)-RELATED"/>
    <property type="match status" value="1"/>
</dbReference>
<dbReference type="Pfam" id="PF01055">
    <property type="entry name" value="Glyco_hydro_31_2nd"/>
    <property type="match status" value="1"/>
</dbReference>
<evidence type="ECO:0000313" key="7">
    <source>
        <dbReference type="EMBL" id="GMH89862.1"/>
    </source>
</evidence>
<gene>
    <name evidence="7" type="ORF">TrST_g9251</name>
</gene>
<dbReference type="GO" id="GO:0004553">
    <property type="term" value="F:hydrolase activity, hydrolyzing O-glycosyl compounds"/>
    <property type="evidence" value="ECO:0007669"/>
    <property type="project" value="InterPro"/>
</dbReference>
<dbReference type="Gene3D" id="2.60.40.1180">
    <property type="entry name" value="Golgi alpha-mannosidase II"/>
    <property type="match status" value="2"/>
</dbReference>
<dbReference type="InterPro" id="IPR000322">
    <property type="entry name" value="Glyco_hydro_31_TIM"/>
</dbReference>
<comment type="caution">
    <text evidence="7">The sequence shown here is derived from an EMBL/GenBank/DDBJ whole genome shotgun (WGS) entry which is preliminary data.</text>
</comment>
<dbReference type="Gene3D" id="3.20.20.80">
    <property type="entry name" value="Glycosidases"/>
    <property type="match status" value="1"/>
</dbReference>
<organism evidence="7 8">
    <name type="scientific">Triparma strigata</name>
    <dbReference type="NCBI Taxonomy" id="1606541"/>
    <lineage>
        <taxon>Eukaryota</taxon>
        <taxon>Sar</taxon>
        <taxon>Stramenopiles</taxon>
        <taxon>Ochrophyta</taxon>
        <taxon>Bolidophyceae</taxon>
        <taxon>Parmales</taxon>
        <taxon>Triparmaceae</taxon>
        <taxon>Triparma</taxon>
    </lineage>
</organism>
<dbReference type="PANTHER" id="PTHR43863:SF2">
    <property type="entry name" value="MALTASE-GLUCOAMYLASE"/>
    <property type="match status" value="1"/>
</dbReference>
<dbReference type="OrthoDB" id="1334205at2759"/>
<evidence type="ECO:0000259" key="6">
    <source>
        <dbReference type="Pfam" id="PF21365"/>
    </source>
</evidence>
<keyword evidence="3" id="KW-0732">Signal</keyword>